<evidence type="ECO:0000313" key="1">
    <source>
        <dbReference type="EMBL" id="WEX85453.1"/>
    </source>
</evidence>
<dbReference type="EMBL" id="CP120372">
    <property type="protein sequence ID" value="WEX85453.1"/>
    <property type="molecule type" value="Genomic_DNA"/>
</dbReference>
<proteinExistence type="predicted"/>
<gene>
    <name evidence="1" type="ORF">PYH38_005833</name>
</gene>
<keyword evidence="1" id="KW-0614">Plasmid</keyword>
<organism evidence="1 2">
    <name type="scientific">Sinorhizobium numidicum</name>
    <dbReference type="NCBI Taxonomy" id="680248"/>
    <lineage>
        <taxon>Bacteria</taxon>
        <taxon>Pseudomonadati</taxon>
        <taxon>Pseudomonadota</taxon>
        <taxon>Alphaproteobacteria</taxon>
        <taxon>Hyphomicrobiales</taxon>
        <taxon>Rhizobiaceae</taxon>
        <taxon>Sinorhizobium/Ensifer group</taxon>
        <taxon>Sinorhizobium</taxon>
    </lineage>
</organism>
<dbReference type="Proteomes" id="UP001235547">
    <property type="component" value="Plasmid unnamed"/>
</dbReference>
<accession>A0ABY8D8T5</accession>
<dbReference type="RefSeq" id="WP_280736366.1">
    <property type="nucleotide sequence ID" value="NZ_CP120369.1"/>
</dbReference>
<reference evidence="1 2" key="1">
    <citation type="submission" date="2023-03" db="EMBL/GenBank/DDBJ databases">
        <authorList>
            <person name="Kaur S."/>
            <person name="Espinosa-Saiz D."/>
            <person name="Velazquez E."/>
            <person name="Menendez E."/>
            <person name="diCenzo G.C."/>
        </authorList>
    </citation>
    <scope>NUCLEOTIDE SEQUENCE [LARGE SCALE GENOMIC DNA]</scope>
    <source>
        <strain evidence="1 2">LMG 27395</strain>
        <plasmid evidence="1 2">unnamed</plasmid>
    </source>
</reference>
<keyword evidence="2" id="KW-1185">Reference proteome</keyword>
<geneLocation type="plasmid" evidence="1 2">
    <name>unnamed</name>
</geneLocation>
<evidence type="ECO:0000313" key="2">
    <source>
        <dbReference type="Proteomes" id="UP001235547"/>
    </source>
</evidence>
<protein>
    <submittedName>
        <fullName evidence="1">Uncharacterized protein</fullName>
    </submittedName>
</protein>
<sequence length="88" mass="9668">MAEEKSTDPIAGIVETVATEKTPETKKQIAVEPVPAAYKRCLGEKKLAQQDRSPACSRWEDYEITVEICCPIDVPATIGGSAREFNQE</sequence>
<name>A0ABY8D8T5_9HYPH</name>